<name>A0A6G0XIS6_9STRA</name>
<protein>
    <submittedName>
        <fullName evidence="1">Uncharacterized protein</fullName>
    </submittedName>
</protein>
<gene>
    <name evidence="1" type="ORF">Ae201684_004456</name>
</gene>
<proteinExistence type="predicted"/>
<reference evidence="1 2" key="1">
    <citation type="submission" date="2019-07" db="EMBL/GenBank/DDBJ databases">
        <title>Genomics analysis of Aphanomyces spp. identifies a new class of oomycete effector associated with host adaptation.</title>
        <authorList>
            <person name="Gaulin E."/>
        </authorList>
    </citation>
    <scope>NUCLEOTIDE SEQUENCE [LARGE SCALE GENOMIC DNA]</scope>
    <source>
        <strain evidence="1 2">ATCC 201684</strain>
    </source>
</reference>
<dbReference type="EMBL" id="VJMJ01000055">
    <property type="protein sequence ID" value="KAF0740011.1"/>
    <property type="molecule type" value="Genomic_DNA"/>
</dbReference>
<accession>A0A6G0XIS6</accession>
<evidence type="ECO:0000313" key="2">
    <source>
        <dbReference type="Proteomes" id="UP000481153"/>
    </source>
</evidence>
<comment type="caution">
    <text evidence="1">The sequence shown here is derived from an EMBL/GenBank/DDBJ whole genome shotgun (WGS) entry which is preliminary data.</text>
</comment>
<keyword evidence="2" id="KW-1185">Reference proteome</keyword>
<evidence type="ECO:0000313" key="1">
    <source>
        <dbReference type="EMBL" id="KAF0740011.1"/>
    </source>
</evidence>
<dbReference type="Proteomes" id="UP000481153">
    <property type="component" value="Unassembled WGS sequence"/>
</dbReference>
<sequence>MLPRCPSLKDTNTQILHSCWRVHQVKPKDRPIEQNGLSGYRRAGCSRDPSGAGLGGCARKMRRRRDAHHLHILIGK</sequence>
<dbReference type="AlphaFoldDB" id="A0A6G0XIS6"/>
<organism evidence="1 2">
    <name type="scientific">Aphanomyces euteiches</name>
    <dbReference type="NCBI Taxonomy" id="100861"/>
    <lineage>
        <taxon>Eukaryota</taxon>
        <taxon>Sar</taxon>
        <taxon>Stramenopiles</taxon>
        <taxon>Oomycota</taxon>
        <taxon>Saprolegniomycetes</taxon>
        <taxon>Saprolegniales</taxon>
        <taxon>Verrucalvaceae</taxon>
        <taxon>Aphanomyces</taxon>
    </lineage>
</organism>